<accession>A0A6J4L1W1</accession>
<protein>
    <recommendedName>
        <fullName evidence="3">Mobile element protein</fullName>
    </recommendedName>
</protein>
<dbReference type="Pfam" id="PF13565">
    <property type="entry name" value="HTH_32"/>
    <property type="match status" value="1"/>
</dbReference>
<dbReference type="InterPro" id="IPR009057">
    <property type="entry name" value="Homeodomain-like_sf"/>
</dbReference>
<sequence length="182" mass="20556">MYGSQLEGLMHPIRIEELSAEQHAELDRANRTAKDGRLRIRALIVLLAAERGMVAADIAAVVRMHEETVRRWLVRYQAEGLEGLTDAPRCGAPPRITRVYREQLLAVVRRRPRALDLPFSLWTGERLADYLAERTGIRASRTSVYRLLNAGGVHLNRPQHTITSPDPEYAVKKRRSSAPATD</sequence>
<proteinExistence type="predicted"/>
<feature type="region of interest" description="Disordered" evidence="1">
    <location>
        <begin position="157"/>
        <end position="182"/>
    </location>
</feature>
<organism evidence="2">
    <name type="scientific">uncultured Gemmatimonadaceae bacterium</name>
    <dbReference type="NCBI Taxonomy" id="246130"/>
    <lineage>
        <taxon>Bacteria</taxon>
        <taxon>Pseudomonadati</taxon>
        <taxon>Gemmatimonadota</taxon>
        <taxon>Gemmatimonadia</taxon>
        <taxon>Gemmatimonadales</taxon>
        <taxon>Gemmatimonadaceae</taxon>
        <taxon>environmental samples</taxon>
    </lineage>
</organism>
<reference evidence="2" key="1">
    <citation type="submission" date="2020-02" db="EMBL/GenBank/DDBJ databases">
        <authorList>
            <person name="Meier V. D."/>
        </authorList>
    </citation>
    <scope>NUCLEOTIDE SEQUENCE</scope>
    <source>
        <strain evidence="2">AVDCRST_MAG40</strain>
    </source>
</reference>
<dbReference type="SUPFAM" id="SSF46689">
    <property type="entry name" value="Homeodomain-like"/>
    <property type="match status" value="1"/>
</dbReference>
<evidence type="ECO:0008006" key="3">
    <source>
        <dbReference type="Google" id="ProtNLM"/>
    </source>
</evidence>
<evidence type="ECO:0000313" key="2">
    <source>
        <dbReference type="EMBL" id="CAA9320043.1"/>
    </source>
</evidence>
<evidence type="ECO:0000256" key="1">
    <source>
        <dbReference type="SAM" id="MobiDB-lite"/>
    </source>
</evidence>
<dbReference type="EMBL" id="CADCTX010000446">
    <property type="protein sequence ID" value="CAA9320043.1"/>
    <property type="molecule type" value="Genomic_DNA"/>
</dbReference>
<gene>
    <name evidence="2" type="ORF">AVDCRST_MAG40-1413</name>
</gene>
<name>A0A6J4L1W1_9BACT</name>
<dbReference type="AlphaFoldDB" id="A0A6J4L1W1"/>